<dbReference type="RefSeq" id="WP_116624908.1">
    <property type="nucleotide sequence ID" value="NZ_QURN01000013.1"/>
</dbReference>
<organism evidence="1 2">
    <name type="scientific">Mesorhizobium denitrificans</name>
    <dbReference type="NCBI Taxonomy" id="2294114"/>
    <lineage>
        <taxon>Bacteria</taxon>
        <taxon>Pseudomonadati</taxon>
        <taxon>Pseudomonadota</taxon>
        <taxon>Alphaproteobacteria</taxon>
        <taxon>Hyphomicrobiales</taxon>
        <taxon>Phyllobacteriaceae</taxon>
        <taxon>Mesorhizobium</taxon>
    </lineage>
</organism>
<comment type="caution">
    <text evidence="1">The sequence shown here is derived from an EMBL/GenBank/DDBJ whole genome shotgun (WGS) entry which is preliminary data.</text>
</comment>
<dbReference type="Gene3D" id="2.30.110.10">
    <property type="entry name" value="Electron Transport, Fmn-binding Protein, Chain A"/>
    <property type="match status" value="1"/>
</dbReference>
<dbReference type="Proteomes" id="UP000262379">
    <property type="component" value="Unassembled WGS sequence"/>
</dbReference>
<proteinExistence type="predicted"/>
<dbReference type="EMBL" id="QURN01000013">
    <property type="protein sequence ID" value="RFC65799.1"/>
    <property type="molecule type" value="Genomic_DNA"/>
</dbReference>
<protein>
    <submittedName>
        <fullName evidence="1">Pyridoxamine 5'-phosphate oxidase family protein</fullName>
    </submittedName>
</protein>
<name>A0A371X994_9HYPH</name>
<evidence type="ECO:0000313" key="1">
    <source>
        <dbReference type="EMBL" id="RFC65799.1"/>
    </source>
</evidence>
<evidence type="ECO:0000313" key="2">
    <source>
        <dbReference type="Proteomes" id="UP000262379"/>
    </source>
</evidence>
<accession>A0A371X994</accession>
<dbReference type="InterPro" id="IPR024747">
    <property type="entry name" value="Pyridox_Oxase-rel"/>
</dbReference>
<keyword evidence="2" id="KW-1185">Reference proteome</keyword>
<dbReference type="SUPFAM" id="SSF50475">
    <property type="entry name" value="FMN-binding split barrel"/>
    <property type="match status" value="1"/>
</dbReference>
<sequence>MHVRSLSTLECTKLLSASRLAHLACAKDGKPYVVPLYFAYADIHLYAFSMPGKKIDFMRANPHVSLVVEERGGHGREWQSVVVDGRFEELPDRIGHKTERDHAWSLLSRHFDWWEPGALKPVAPPQSGHSEHVFFRILVEQLSGREAKEN</sequence>
<dbReference type="InterPro" id="IPR012349">
    <property type="entry name" value="Split_barrel_FMN-bd"/>
</dbReference>
<gene>
    <name evidence="1" type="ORF">DY251_15900</name>
</gene>
<dbReference type="AlphaFoldDB" id="A0A371X994"/>
<dbReference type="Pfam" id="PF12900">
    <property type="entry name" value="Pyridox_ox_2"/>
    <property type="match status" value="1"/>
</dbReference>
<reference evidence="2" key="1">
    <citation type="submission" date="2018-08" db="EMBL/GenBank/DDBJ databases">
        <authorList>
            <person name="Im W.T."/>
        </authorList>
    </citation>
    <scope>NUCLEOTIDE SEQUENCE [LARGE SCALE GENOMIC DNA]</scope>
    <source>
        <strain evidence="2">LA-28</strain>
    </source>
</reference>